<proteinExistence type="predicted"/>
<dbReference type="Pfam" id="PF02597">
    <property type="entry name" value="ThiS"/>
    <property type="match status" value="1"/>
</dbReference>
<name>A0A3A1WN70_9HYPH</name>
<dbReference type="EMBL" id="QYRN01000001">
    <property type="protein sequence ID" value="RIY03348.1"/>
    <property type="molecule type" value="Genomic_DNA"/>
</dbReference>
<sequence length="65" mass="7012">MKITLNGEAKDVAARDIETLLRELDYRPEIVATALNREFVPRGARGTATLAEGDAVEILSPMKGG</sequence>
<dbReference type="Proteomes" id="UP000265750">
    <property type="component" value="Unassembled WGS sequence"/>
</dbReference>
<dbReference type="NCBIfam" id="TIGR01683">
    <property type="entry name" value="thiS"/>
    <property type="match status" value="1"/>
</dbReference>
<dbReference type="OrthoDB" id="197113at2"/>
<dbReference type="InterPro" id="IPR016155">
    <property type="entry name" value="Mopterin_synth/thiamin_S_b"/>
</dbReference>
<dbReference type="PANTHER" id="PTHR34472">
    <property type="entry name" value="SULFUR CARRIER PROTEIN THIS"/>
    <property type="match status" value="1"/>
</dbReference>
<dbReference type="InterPro" id="IPR003749">
    <property type="entry name" value="ThiS/MoaD-like"/>
</dbReference>
<evidence type="ECO:0000313" key="2">
    <source>
        <dbReference type="Proteomes" id="UP000265750"/>
    </source>
</evidence>
<evidence type="ECO:0000313" key="1">
    <source>
        <dbReference type="EMBL" id="RIY03348.1"/>
    </source>
</evidence>
<protein>
    <submittedName>
        <fullName evidence="1">Sulfur carrier protein ThiS</fullName>
    </submittedName>
</protein>
<organism evidence="1 2">
    <name type="scientific">Aureimonas flava</name>
    <dbReference type="NCBI Taxonomy" id="2320271"/>
    <lineage>
        <taxon>Bacteria</taxon>
        <taxon>Pseudomonadati</taxon>
        <taxon>Pseudomonadota</taxon>
        <taxon>Alphaproteobacteria</taxon>
        <taxon>Hyphomicrobiales</taxon>
        <taxon>Aurantimonadaceae</taxon>
        <taxon>Aureimonas</taxon>
    </lineage>
</organism>
<comment type="caution">
    <text evidence="1">The sequence shown here is derived from an EMBL/GenBank/DDBJ whole genome shotgun (WGS) entry which is preliminary data.</text>
</comment>
<dbReference type="InterPro" id="IPR012675">
    <property type="entry name" value="Beta-grasp_dom_sf"/>
</dbReference>
<dbReference type="RefSeq" id="WP_119538006.1">
    <property type="nucleotide sequence ID" value="NZ_QYRN01000001.1"/>
</dbReference>
<dbReference type="SUPFAM" id="SSF54285">
    <property type="entry name" value="MoaD/ThiS"/>
    <property type="match status" value="1"/>
</dbReference>
<dbReference type="InterPro" id="IPR010035">
    <property type="entry name" value="Thi_S"/>
</dbReference>
<accession>A0A3A1WN70</accession>
<keyword evidence="2" id="KW-1185">Reference proteome</keyword>
<dbReference type="CDD" id="cd00565">
    <property type="entry name" value="Ubl_ThiS"/>
    <property type="match status" value="1"/>
</dbReference>
<reference evidence="2" key="1">
    <citation type="submission" date="2018-09" db="EMBL/GenBank/DDBJ databases">
        <authorList>
            <person name="Tuo L."/>
        </authorList>
    </citation>
    <scope>NUCLEOTIDE SEQUENCE [LARGE SCALE GENOMIC DNA]</scope>
    <source>
        <strain evidence="2">M2BS4Y-1</strain>
    </source>
</reference>
<gene>
    <name evidence="1" type="primary">thiS</name>
    <name evidence="1" type="ORF">D3218_00850</name>
</gene>
<dbReference type="Gene3D" id="3.10.20.30">
    <property type="match status" value="1"/>
</dbReference>
<dbReference type="AlphaFoldDB" id="A0A3A1WN70"/>
<dbReference type="PANTHER" id="PTHR34472:SF1">
    <property type="entry name" value="SULFUR CARRIER PROTEIN THIS"/>
    <property type="match status" value="1"/>
</dbReference>